<evidence type="ECO:0000313" key="1">
    <source>
        <dbReference type="Proteomes" id="UP000790787"/>
    </source>
</evidence>
<sequence>MWEEFEVLIPVPECDCPRSRDFVVYLQKLKVYQFLMGLNESYSQARSQILMRSPLPTVNQAYPMIISDESQKAVAATSGILGANPAITSGNYDVAMYTRNMGIQRYKKNYNIQCEFYKFKGHNKENCFKIVGYPPNFKFKKKGNVGTGGSTTYNVLA</sequence>
<name>A0AC58SSY1_TOBAC</name>
<dbReference type="Proteomes" id="UP000790787">
    <property type="component" value="Chromosome 16"/>
</dbReference>
<reference evidence="2" key="2">
    <citation type="submission" date="2025-08" db="UniProtKB">
        <authorList>
            <consortium name="RefSeq"/>
        </authorList>
    </citation>
    <scope>IDENTIFICATION</scope>
    <source>
        <tissue evidence="2">Leaf</tissue>
    </source>
</reference>
<evidence type="ECO:0000313" key="2">
    <source>
        <dbReference type="RefSeq" id="XP_075088086.1"/>
    </source>
</evidence>
<reference evidence="1" key="1">
    <citation type="journal article" date="2014" name="Nat. Commun.">
        <title>The tobacco genome sequence and its comparison with those of tomato and potato.</title>
        <authorList>
            <person name="Sierro N."/>
            <person name="Battey J.N."/>
            <person name="Ouadi S."/>
            <person name="Bakaher N."/>
            <person name="Bovet L."/>
            <person name="Willig A."/>
            <person name="Goepfert S."/>
            <person name="Peitsch M.C."/>
            <person name="Ivanov N.V."/>
        </authorList>
    </citation>
    <scope>NUCLEOTIDE SEQUENCE [LARGE SCALE GENOMIC DNA]</scope>
</reference>
<keyword evidence="1" id="KW-1185">Reference proteome</keyword>
<dbReference type="RefSeq" id="XP_075088086.1">
    <property type="nucleotide sequence ID" value="XM_075231985.1"/>
</dbReference>
<organism evidence="1 2">
    <name type="scientific">Nicotiana tabacum</name>
    <name type="common">Common tobacco</name>
    <dbReference type="NCBI Taxonomy" id="4097"/>
    <lineage>
        <taxon>Eukaryota</taxon>
        <taxon>Viridiplantae</taxon>
        <taxon>Streptophyta</taxon>
        <taxon>Embryophyta</taxon>
        <taxon>Tracheophyta</taxon>
        <taxon>Spermatophyta</taxon>
        <taxon>Magnoliopsida</taxon>
        <taxon>eudicotyledons</taxon>
        <taxon>Gunneridae</taxon>
        <taxon>Pentapetalae</taxon>
        <taxon>asterids</taxon>
        <taxon>lamiids</taxon>
        <taxon>Solanales</taxon>
        <taxon>Solanaceae</taxon>
        <taxon>Nicotianoideae</taxon>
        <taxon>Nicotianeae</taxon>
        <taxon>Nicotiana</taxon>
    </lineage>
</organism>
<protein>
    <submittedName>
        <fullName evidence="2">Uncharacterized protein LOC142170154</fullName>
    </submittedName>
</protein>
<accession>A0AC58SSY1</accession>
<gene>
    <name evidence="2" type="primary">LOC142170154</name>
</gene>
<proteinExistence type="predicted"/>